<organism evidence="2 3">
    <name type="scientific">Rhizomicrobium electricum</name>
    <dbReference type="NCBI Taxonomy" id="480070"/>
    <lineage>
        <taxon>Bacteria</taxon>
        <taxon>Pseudomonadati</taxon>
        <taxon>Pseudomonadota</taxon>
        <taxon>Alphaproteobacteria</taxon>
        <taxon>Micropepsales</taxon>
        <taxon>Micropepsaceae</taxon>
        <taxon>Rhizomicrobium</taxon>
    </lineage>
</organism>
<comment type="caution">
    <text evidence="2">The sequence shown here is derived from an EMBL/GenBank/DDBJ whole genome shotgun (WGS) entry which is preliminary data.</text>
</comment>
<dbReference type="InterPro" id="IPR014710">
    <property type="entry name" value="RmlC-like_jellyroll"/>
</dbReference>
<dbReference type="Pfam" id="PF13621">
    <property type="entry name" value="Cupin_8"/>
    <property type="match status" value="1"/>
</dbReference>
<feature type="domain" description="JmjC" evidence="1">
    <location>
        <begin position="110"/>
        <end position="268"/>
    </location>
</feature>
<dbReference type="SMART" id="SM00558">
    <property type="entry name" value="JmjC"/>
    <property type="match status" value="1"/>
</dbReference>
<sequence length="333" mass="36655">MAAIAEQQGCTPEAFDAIKEACRPVVLRNLVADWPVVEAGSRSPQSLCDYLLRFDTGRTLDAFFGAPEIAGKYYYGEDLDGFNFERRTVRFAEALGAILDGLKTPGSPTVYAGSLTVDDYLPGFARENVMPLVTVGARLWLGHASNVAVHYDAMDNIACVVAGRRRFTLYPPEATGKLYVGPIDHTMAGQPVSLAASSPPDPARYPLFEEVRASALVAELEPGDALYLPKLWWHGIEATAPFNGLVNYWWDGFRAGPDAPYTALLLSMIAIAERPPAERAAWKAYFDHYVFRPDGHPLRHLPPGKHGILGPLKPDNYGRIRAWVMHLLRGFNA</sequence>
<dbReference type="RefSeq" id="WP_166935598.1">
    <property type="nucleotide sequence ID" value="NZ_BAAADD010000006.1"/>
</dbReference>
<dbReference type="PANTHER" id="PTHR12461">
    <property type="entry name" value="HYPOXIA-INDUCIBLE FACTOR 1 ALPHA INHIBITOR-RELATED"/>
    <property type="match status" value="1"/>
</dbReference>
<proteinExistence type="predicted"/>
<evidence type="ECO:0000313" key="3">
    <source>
        <dbReference type="Proteomes" id="UP001499951"/>
    </source>
</evidence>
<dbReference type="PANTHER" id="PTHR12461:SF105">
    <property type="entry name" value="HYPOXIA-INDUCIBLE FACTOR 1-ALPHA INHIBITOR"/>
    <property type="match status" value="1"/>
</dbReference>
<dbReference type="Gene3D" id="2.60.120.10">
    <property type="entry name" value="Jelly Rolls"/>
    <property type="match status" value="1"/>
</dbReference>
<gene>
    <name evidence="2" type="ORF">GCM10008942_25040</name>
</gene>
<evidence type="ECO:0000259" key="1">
    <source>
        <dbReference type="PROSITE" id="PS51184"/>
    </source>
</evidence>
<dbReference type="Proteomes" id="UP001499951">
    <property type="component" value="Unassembled WGS sequence"/>
</dbReference>
<dbReference type="SUPFAM" id="SSF51197">
    <property type="entry name" value="Clavaminate synthase-like"/>
    <property type="match status" value="1"/>
</dbReference>
<reference evidence="3" key="1">
    <citation type="journal article" date="2019" name="Int. J. Syst. Evol. Microbiol.">
        <title>The Global Catalogue of Microorganisms (GCM) 10K type strain sequencing project: providing services to taxonomists for standard genome sequencing and annotation.</title>
        <authorList>
            <consortium name="The Broad Institute Genomics Platform"/>
            <consortium name="The Broad Institute Genome Sequencing Center for Infectious Disease"/>
            <person name="Wu L."/>
            <person name="Ma J."/>
        </authorList>
    </citation>
    <scope>NUCLEOTIDE SEQUENCE [LARGE SCALE GENOMIC DNA]</scope>
    <source>
        <strain evidence="3">JCM 15089</strain>
    </source>
</reference>
<accession>A0ABP3PTF5</accession>
<evidence type="ECO:0000313" key="2">
    <source>
        <dbReference type="EMBL" id="GAA0575245.1"/>
    </source>
</evidence>
<dbReference type="PROSITE" id="PS51184">
    <property type="entry name" value="JMJC"/>
    <property type="match status" value="1"/>
</dbReference>
<name>A0ABP3PTF5_9PROT</name>
<protein>
    <submittedName>
        <fullName evidence="2">Cupin-like domain-containing protein</fullName>
    </submittedName>
</protein>
<dbReference type="InterPro" id="IPR003347">
    <property type="entry name" value="JmjC_dom"/>
</dbReference>
<keyword evidence="3" id="KW-1185">Reference proteome</keyword>
<dbReference type="EMBL" id="BAAADD010000006">
    <property type="protein sequence ID" value="GAA0575245.1"/>
    <property type="molecule type" value="Genomic_DNA"/>
</dbReference>
<dbReference type="InterPro" id="IPR041667">
    <property type="entry name" value="Cupin_8"/>
</dbReference>